<dbReference type="EMBL" id="MEVH01000001">
    <property type="protein sequence ID" value="OGC52396.1"/>
    <property type="molecule type" value="Genomic_DNA"/>
</dbReference>
<accession>A0A1F4V5I5</accession>
<sequence>MSGLLFSNLRLRMKCGDGVLCVVVLSEEEEKGLKPRMKCSVVRGEVTIISIKSFGIFKTSWETTSI</sequence>
<dbReference type="Proteomes" id="UP000178771">
    <property type="component" value="Unassembled WGS sequence"/>
</dbReference>
<proteinExistence type="predicted"/>
<comment type="caution">
    <text evidence="1">The sequence shown here is derived from an EMBL/GenBank/DDBJ whole genome shotgun (WGS) entry which is preliminary data.</text>
</comment>
<name>A0A1F4V5I5_UNCKA</name>
<organism evidence="1 2">
    <name type="scientific">candidate division WWE3 bacterium RIFCSPLOWO2_01_FULL_39_13</name>
    <dbReference type="NCBI Taxonomy" id="1802624"/>
    <lineage>
        <taxon>Bacteria</taxon>
        <taxon>Katanobacteria</taxon>
    </lineage>
</organism>
<reference evidence="1 2" key="1">
    <citation type="journal article" date="2016" name="Nat. Commun.">
        <title>Thousands of microbial genomes shed light on interconnected biogeochemical processes in an aquifer system.</title>
        <authorList>
            <person name="Anantharaman K."/>
            <person name="Brown C.T."/>
            <person name="Hug L.A."/>
            <person name="Sharon I."/>
            <person name="Castelle C.J."/>
            <person name="Probst A.J."/>
            <person name="Thomas B.C."/>
            <person name="Singh A."/>
            <person name="Wilkins M.J."/>
            <person name="Karaoz U."/>
            <person name="Brodie E.L."/>
            <person name="Williams K.H."/>
            <person name="Hubbard S.S."/>
            <person name="Banfield J.F."/>
        </authorList>
    </citation>
    <scope>NUCLEOTIDE SEQUENCE [LARGE SCALE GENOMIC DNA]</scope>
</reference>
<evidence type="ECO:0000313" key="1">
    <source>
        <dbReference type="EMBL" id="OGC52396.1"/>
    </source>
</evidence>
<dbReference type="AlphaFoldDB" id="A0A1F4V5I5"/>
<gene>
    <name evidence="1" type="ORF">A2982_00885</name>
</gene>
<evidence type="ECO:0000313" key="2">
    <source>
        <dbReference type="Proteomes" id="UP000178771"/>
    </source>
</evidence>
<protein>
    <submittedName>
        <fullName evidence="1">Uncharacterized protein</fullName>
    </submittedName>
</protein>